<sequence>MLISERLLLSLLLQLRRYGILRPQHTTIRLLADPRDCLLLLQRTSSFMHAPNMSMSGANTKPFLLHTPRHHPPGRQDCRSCTRPSSLR</sequence>
<dbReference type="EMBL" id="KN840492">
    <property type="protein sequence ID" value="KIP07733.1"/>
    <property type="molecule type" value="Genomic_DNA"/>
</dbReference>
<name>A0A0C3PM87_PHLG1</name>
<gene>
    <name evidence="2" type="ORF">PHLGIDRAFT_19123</name>
</gene>
<proteinExistence type="predicted"/>
<evidence type="ECO:0000313" key="3">
    <source>
        <dbReference type="Proteomes" id="UP000053257"/>
    </source>
</evidence>
<evidence type="ECO:0000256" key="1">
    <source>
        <dbReference type="SAM" id="MobiDB-lite"/>
    </source>
</evidence>
<dbReference type="AlphaFoldDB" id="A0A0C3PM87"/>
<reference evidence="2 3" key="1">
    <citation type="journal article" date="2014" name="PLoS Genet.">
        <title>Analysis of the Phlebiopsis gigantea genome, transcriptome and secretome provides insight into its pioneer colonization strategies of wood.</title>
        <authorList>
            <person name="Hori C."/>
            <person name="Ishida T."/>
            <person name="Igarashi K."/>
            <person name="Samejima M."/>
            <person name="Suzuki H."/>
            <person name="Master E."/>
            <person name="Ferreira P."/>
            <person name="Ruiz-Duenas F.J."/>
            <person name="Held B."/>
            <person name="Canessa P."/>
            <person name="Larrondo L.F."/>
            <person name="Schmoll M."/>
            <person name="Druzhinina I.S."/>
            <person name="Kubicek C.P."/>
            <person name="Gaskell J.A."/>
            <person name="Kersten P."/>
            <person name="St John F."/>
            <person name="Glasner J."/>
            <person name="Sabat G."/>
            <person name="Splinter BonDurant S."/>
            <person name="Syed K."/>
            <person name="Yadav J."/>
            <person name="Mgbeahuruike A.C."/>
            <person name="Kovalchuk A."/>
            <person name="Asiegbu F.O."/>
            <person name="Lackner G."/>
            <person name="Hoffmeister D."/>
            <person name="Rencoret J."/>
            <person name="Gutierrez A."/>
            <person name="Sun H."/>
            <person name="Lindquist E."/>
            <person name="Barry K."/>
            <person name="Riley R."/>
            <person name="Grigoriev I.V."/>
            <person name="Henrissat B."/>
            <person name="Kues U."/>
            <person name="Berka R.M."/>
            <person name="Martinez A.T."/>
            <person name="Covert S.F."/>
            <person name="Blanchette R.A."/>
            <person name="Cullen D."/>
        </authorList>
    </citation>
    <scope>NUCLEOTIDE SEQUENCE [LARGE SCALE GENOMIC DNA]</scope>
    <source>
        <strain evidence="2 3">11061_1 CR5-6</strain>
    </source>
</reference>
<organism evidence="2 3">
    <name type="scientific">Phlebiopsis gigantea (strain 11061_1 CR5-6)</name>
    <name type="common">White-rot fungus</name>
    <name type="synonym">Peniophora gigantea</name>
    <dbReference type="NCBI Taxonomy" id="745531"/>
    <lineage>
        <taxon>Eukaryota</taxon>
        <taxon>Fungi</taxon>
        <taxon>Dikarya</taxon>
        <taxon>Basidiomycota</taxon>
        <taxon>Agaricomycotina</taxon>
        <taxon>Agaricomycetes</taxon>
        <taxon>Polyporales</taxon>
        <taxon>Phanerochaetaceae</taxon>
        <taxon>Phlebiopsis</taxon>
    </lineage>
</organism>
<feature type="region of interest" description="Disordered" evidence="1">
    <location>
        <begin position="58"/>
        <end position="88"/>
    </location>
</feature>
<accession>A0A0C3PM87</accession>
<evidence type="ECO:0000313" key="2">
    <source>
        <dbReference type="EMBL" id="KIP07733.1"/>
    </source>
</evidence>
<dbReference type="Proteomes" id="UP000053257">
    <property type="component" value="Unassembled WGS sequence"/>
</dbReference>
<protein>
    <submittedName>
        <fullName evidence="2">Uncharacterized protein</fullName>
    </submittedName>
</protein>
<keyword evidence="3" id="KW-1185">Reference proteome</keyword>
<dbReference type="HOGENOM" id="CLU_2469857_0_0_1"/>